<gene>
    <name evidence="1" type="primary">AVEN_34572_1</name>
    <name evidence="1" type="ORF">TNIN_304291</name>
</gene>
<sequence>MPDARETTHMDGNCTPVNFAPKPILTYQLPKNPCIFSGDDQQDAKRWLNDFERIAAYNHWDEYNVLHEIEYNNKEEHDSTRDIASMVREEVIEAIAPLFLDTRPLNAQSQLSGY</sequence>
<organism evidence="1 2">
    <name type="scientific">Trichonephila inaurata madagascariensis</name>
    <dbReference type="NCBI Taxonomy" id="2747483"/>
    <lineage>
        <taxon>Eukaryota</taxon>
        <taxon>Metazoa</taxon>
        <taxon>Ecdysozoa</taxon>
        <taxon>Arthropoda</taxon>
        <taxon>Chelicerata</taxon>
        <taxon>Arachnida</taxon>
        <taxon>Araneae</taxon>
        <taxon>Araneomorphae</taxon>
        <taxon>Entelegynae</taxon>
        <taxon>Araneoidea</taxon>
        <taxon>Nephilidae</taxon>
        <taxon>Trichonephila</taxon>
        <taxon>Trichonephila inaurata</taxon>
    </lineage>
</organism>
<comment type="caution">
    <text evidence="1">The sequence shown here is derived from an EMBL/GenBank/DDBJ whole genome shotgun (WGS) entry which is preliminary data.</text>
</comment>
<name>A0A8X6IEF9_9ARAC</name>
<dbReference type="OrthoDB" id="6549927at2759"/>
<evidence type="ECO:0000313" key="2">
    <source>
        <dbReference type="Proteomes" id="UP000886998"/>
    </source>
</evidence>
<evidence type="ECO:0000313" key="1">
    <source>
        <dbReference type="EMBL" id="GFS42715.1"/>
    </source>
</evidence>
<proteinExistence type="predicted"/>
<protein>
    <submittedName>
        <fullName evidence="1">Uncharacterized protein</fullName>
    </submittedName>
</protein>
<dbReference type="Proteomes" id="UP000886998">
    <property type="component" value="Unassembled WGS sequence"/>
</dbReference>
<accession>A0A8X6IEF9</accession>
<dbReference type="AlphaFoldDB" id="A0A8X6IEF9"/>
<keyword evidence="2" id="KW-1185">Reference proteome</keyword>
<dbReference type="EMBL" id="BMAV01025578">
    <property type="protein sequence ID" value="GFS42715.1"/>
    <property type="molecule type" value="Genomic_DNA"/>
</dbReference>
<reference evidence="1" key="1">
    <citation type="submission" date="2020-08" db="EMBL/GenBank/DDBJ databases">
        <title>Multicomponent nature underlies the extraordinary mechanical properties of spider dragline silk.</title>
        <authorList>
            <person name="Kono N."/>
            <person name="Nakamura H."/>
            <person name="Mori M."/>
            <person name="Yoshida Y."/>
            <person name="Ohtoshi R."/>
            <person name="Malay A.D."/>
            <person name="Moran D.A.P."/>
            <person name="Tomita M."/>
            <person name="Numata K."/>
            <person name="Arakawa K."/>
        </authorList>
    </citation>
    <scope>NUCLEOTIDE SEQUENCE</scope>
</reference>